<comment type="caution">
    <text evidence="1">The sequence shown here is derived from an EMBL/GenBank/DDBJ whole genome shotgun (WGS) entry which is preliminary data.</text>
</comment>
<dbReference type="AlphaFoldDB" id="A0A835FB51"/>
<dbReference type="Proteomes" id="UP000636709">
    <property type="component" value="Unassembled WGS sequence"/>
</dbReference>
<accession>A0A835FB51</accession>
<sequence>MDKDIGREAAELEDVKVDEEAMHARFEDSMKQYGRSYNSDEEKARRSCRSGDFPWEEFFAERKALIAEGRFAVSPNAHGKGPNAHGKSIAVTAKPSRQKNLSAKGFLPGARTEVSMSQLKGSWQRCHVCREPRDRLTAKEACLPK</sequence>
<name>A0A835FB51_9POAL</name>
<dbReference type="OrthoDB" id="696604at2759"/>
<organism evidence="1 2">
    <name type="scientific">Digitaria exilis</name>
    <dbReference type="NCBI Taxonomy" id="1010633"/>
    <lineage>
        <taxon>Eukaryota</taxon>
        <taxon>Viridiplantae</taxon>
        <taxon>Streptophyta</taxon>
        <taxon>Embryophyta</taxon>
        <taxon>Tracheophyta</taxon>
        <taxon>Spermatophyta</taxon>
        <taxon>Magnoliopsida</taxon>
        <taxon>Liliopsida</taxon>
        <taxon>Poales</taxon>
        <taxon>Poaceae</taxon>
        <taxon>PACMAD clade</taxon>
        <taxon>Panicoideae</taxon>
        <taxon>Panicodae</taxon>
        <taxon>Paniceae</taxon>
        <taxon>Anthephorinae</taxon>
        <taxon>Digitaria</taxon>
    </lineage>
</organism>
<reference evidence="1" key="1">
    <citation type="submission" date="2020-07" db="EMBL/GenBank/DDBJ databases">
        <title>Genome sequence and genetic diversity analysis of an under-domesticated orphan crop, white fonio (Digitaria exilis).</title>
        <authorList>
            <person name="Bennetzen J.L."/>
            <person name="Chen S."/>
            <person name="Ma X."/>
            <person name="Wang X."/>
            <person name="Yssel A.E.J."/>
            <person name="Chaluvadi S.R."/>
            <person name="Johnson M."/>
            <person name="Gangashetty P."/>
            <person name="Hamidou F."/>
            <person name="Sanogo M.D."/>
            <person name="Zwaenepoel A."/>
            <person name="Wallace J."/>
            <person name="Van De Peer Y."/>
            <person name="Van Deynze A."/>
        </authorList>
    </citation>
    <scope>NUCLEOTIDE SEQUENCE</scope>
    <source>
        <tissue evidence="1">Leaves</tissue>
    </source>
</reference>
<evidence type="ECO:0000313" key="1">
    <source>
        <dbReference type="EMBL" id="KAF8733722.1"/>
    </source>
</evidence>
<evidence type="ECO:0000313" key="2">
    <source>
        <dbReference type="Proteomes" id="UP000636709"/>
    </source>
</evidence>
<keyword evidence="2" id="KW-1185">Reference proteome</keyword>
<dbReference type="EMBL" id="JACEFO010001597">
    <property type="protein sequence ID" value="KAF8733722.1"/>
    <property type="molecule type" value="Genomic_DNA"/>
</dbReference>
<gene>
    <name evidence="1" type="ORF">HU200_014568</name>
</gene>
<proteinExistence type="predicted"/>
<protein>
    <submittedName>
        <fullName evidence="1">Uncharacterized protein</fullName>
    </submittedName>
</protein>